<evidence type="ECO:0000259" key="1">
    <source>
        <dbReference type="Pfam" id="PF24173"/>
    </source>
</evidence>
<dbReference type="PANTHER" id="PTHR18460">
    <property type="entry name" value="TEL2 INTERACTING PROTEIN 1 TTI1 FAMILY MEMBER"/>
    <property type="match status" value="1"/>
</dbReference>
<evidence type="ECO:0000259" key="2">
    <source>
        <dbReference type="Pfam" id="PF24181"/>
    </source>
</evidence>
<gene>
    <name evidence="3" type="ORF">TRIADDRAFT_51768</name>
</gene>
<dbReference type="GO" id="GO:0005737">
    <property type="term" value="C:cytoplasm"/>
    <property type="evidence" value="ECO:0000318"/>
    <property type="project" value="GO_Central"/>
</dbReference>
<dbReference type="InterPro" id="IPR049362">
    <property type="entry name" value="TTI1_rpt"/>
</dbReference>
<evidence type="ECO:0008006" key="5">
    <source>
        <dbReference type="Google" id="ProtNLM"/>
    </source>
</evidence>
<dbReference type="InterPro" id="IPR057567">
    <property type="entry name" value="TPR_TTI1_C"/>
</dbReference>
<dbReference type="OrthoDB" id="5987201at2759"/>
<sequence length="835" mass="96039">MKFNFEGKQFCDEKVIEAALVCAKLAFTKVTIEKFDILKDFVTQLCLTINPRICEEIKVDVVECIHCVAVATNSKIWNQLYFEDAIPILGHLISSLLLMIEKEKLIKLRLTAIDCLLQISLYNVNEEIKMQYSKDIYQRKSMSHALSIFIPGISTALGKVIVNTANHYQAAIQALSLIISLAMDDTFLPNDNQKLSLDSFYKLVKNKTQDPTYLQADNRILRHPKRDMEWFKTTSNSPSFSEIVCKITVHMYKALLPNHFSKQSGKGERLNSFLNSQSHLSRLSMALIQILELQKPTVGVTDIGSTLLDAINTSYESSDDYPRKNFKHILSEAVETSVRNLCRIIGQNGVQGTNARKYAFHNSIRNLLMEYLSPTCWMVRQQQFLGEAELYESIEDKLQIVNRQTYVVNEERYSGAVMQCLLMEGLANLAKFFEGDTVYYLRHCLYLLLEKLDTEIMIINRTAYITLTRICNSFGYSSIPEVIGDNIDYLVNAIALNLRNVNENGRSLKVLKVVLEYGTKDTLPILEDSILEEKETEKYMSGLLKNKYIIDDRVQSSKETPNLVENFLTEYWKFKNLTESNNEEDENDVFESASNDENAEDDVEKPKLLYVQILLQVMDKCANFLASNEYRMRIKLLEVIKNGILSLSKFENDLLPAIHKIWNPFIRRFTDGNVTVQIKAMEVLSVMAQLCGEFLQRRISKEIIPTACKYLTTQANIRFTREYKLQMAILKNFSIIFSNIQVLNSDYAEVSFAAVCYLSIKQPVPLQEVANNLLVTLSQQEQDLVWFILHDIYTSEPLEHPDCQFRRLHMSPPPSEIKAEFYTNVMKLLQTIEQK</sequence>
<dbReference type="InterPro" id="IPR057566">
    <property type="entry name" value="TPR_TTI1_N"/>
</dbReference>
<evidence type="ECO:0000313" key="3">
    <source>
        <dbReference type="EMBL" id="EDV29435.1"/>
    </source>
</evidence>
<dbReference type="InterPro" id="IPR052587">
    <property type="entry name" value="TELO2-interacting_protein_1"/>
</dbReference>
<dbReference type="Gene3D" id="1.25.10.10">
    <property type="entry name" value="Leucine-rich Repeat Variant"/>
    <property type="match status" value="1"/>
</dbReference>
<organism evidence="3 4">
    <name type="scientific">Trichoplax adhaerens</name>
    <name type="common">Trichoplax reptans</name>
    <dbReference type="NCBI Taxonomy" id="10228"/>
    <lineage>
        <taxon>Eukaryota</taxon>
        <taxon>Metazoa</taxon>
        <taxon>Placozoa</taxon>
        <taxon>Uniplacotomia</taxon>
        <taxon>Trichoplacea</taxon>
        <taxon>Trichoplacidae</taxon>
        <taxon>Trichoplax</taxon>
    </lineage>
</organism>
<dbReference type="AlphaFoldDB" id="B3RKU3"/>
<dbReference type="InParanoid" id="B3RKU3"/>
<keyword evidence="4" id="KW-1185">Reference proteome</keyword>
<dbReference type="InterPro" id="IPR016024">
    <property type="entry name" value="ARM-type_fold"/>
</dbReference>
<dbReference type="Pfam" id="PF24176">
    <property type="entry name" value="TPR_TTI1_2nd"/>
    <property type="match status" value="1"/>
</dbReference>
<dbReference type="HOGENOM" id="CLU_340202_0_0_1"/>
<dbReference type="Pfam" id="PF24181">
    <property type="entry name" value="TPR_TTI1_C"/>
    <property type="match status" value="1"/>
</dbReference>
<dbReference type="PANTHER" id="PTHR18460:SF3">
    <property type="entry name" value="TELO2-INTERACTING PROTEIN 1 HOMOLOG"/>
    <property type="match status" value="1"/>
</dbReference>
<dbReference type="Pfam" id="PF24173">
    <property type="entry name" value="TPR_TTI1_N"/>
    <property type="match status" value="1"/>
</dbReference>
<dbReference type="eggNOG" id="KOG4524">
    <property type="taxonomic scope" value="Eukaryota"/>
</dbReference>
<dbReference type="Proteomes" id="UP000009022">
    <property type="component" value="Unassembled WGS sequence"/>
</dbReference>
<proteinExistence type="predicted"/>
<dbReference type="PhylomeDB" id="B3RKU3"/>
<protein>
    <recommendedName>
        <fullName evidence="5">TELO2-interacting protein 1 homolog</fullName>
    </recommendedName>
</protein>
<dbReference type="EMBL" id="DS985241">
    <property type="protein sequence ID" value="EDV29435.1"/>
    <property type="molecule type" value="Genomic_DNA"/>
</dbReference>
<feature type="domain" description="TTI1 C-terminal TPR" evidence="2">
    <location>
        <begin position="553"/>
        <end position="786"/>
    </location>
</feature>
<dbReference type="GeneID" id="6749063"/>
<evidence type="ECO:0000313" key="4">
    <source>
        <dbReference type="Proteomes" id="UP000009022"/>
    </source>
</evidence>
<dbReference type="FunCoup" id="B3RKU3">
    <property type="interactions" value="1771"/>
</dbReference>
<dbReference type="STRING" id="10228.B3RKU3"/>
<dbReference type="SUPFAM" id="SSF48371">
    <property type="entry name" value="ARM repeat"/>
    <property type="match status" value="1"/>
</dbReference>
<accession>B3RKU3</accession>
<dbReference type="RefSeq" id="XP_002108637.1">
    <property type="nucleotide sequence ID" value="XM_002108601.1"/>
</dbReference>
<dbReference type="CTD" id="6749063"/>
<reference evidence="3 4" key="1">
    <citation type="journal article" date="2008" name="Nature">
        <title>The Trichoplax genome and the nature of placozoans.</title>
        <authorList>
            <person name="Srivastava M."/>
            <person name="Begovic E."/>
            <person name="Chapman J."/>
            <person name="Putnam N.H."/>
            <person name="Hellsten U."/>
            <person name="Kawashima T."/>
            <person name="Kuo A."/>
            <person name="Mitros T."/>
            <person name="Salamov A."/>
            <person name="Carpenter M.L."/>
            <person name="Signorovitch A.Y."/>
            <person name="Moreno M.A."/>
            <person name="Kamm K."/>
            <person name="Grimwood J."/>
            <person name="Schmutz J."/>
            <person name="Shapiro H."/>
            <person name="Grigoriev I.V."/>
            <person name="Buss L.W."/>
            <person name="Schierwater B."/>
            <person name="Dellaporta S.L."/>
            <person name="Rokhsar D.S."/>
        </authorList>
    </citation>
    <scope>NUCLEOTIDE SEQUENCE [LARGE SCALE GENOMIC DNA]</scope>
    <source>
        <strain evidence="3 4">Grell-BS-1999</strain>
    </source>
</reference>
<dbReference type="Pfam" id="PF21547">
    <property type="entry name" value="TTI1"/>
    <property type="match status" value="1"/>
</dbReference>
<dbReference type="KEGG" id="tad:TRIADDRAFT_51768"/>
<feature type="domain" description="TTI1 N-terminal TPR" evidence="1">
    <location>
        <begin position="8"/>
        <end position="236"/>
    </location>
</feature>
<dbReference type="InterPro" id="IPR011989">
    <property type="entry name" value="ARM-like"/>
</dbReference>
<name>B3RKU3_TRIAD</name>